<dbReference type="Pfam" id="PF01087">
    <property type="entry name" value="GalP_UDP_transf"/>
    <property type="match status" value="1"/>
</dbReference>
<evidence type="ECO:0000256" key="7">
    <source>
        <dbReference type="ARBA" id="ARBA00022695"/>
    </source>
</evidence>
<dbReference type="Proteomes" id="UP000626697">
    <property type="component" value="Unassembled WGS sequence"/>
</dbReference>
<protein>
    <recommendedName>
        <fullName evidence="10">Galactose-1-phosphate uridylyltransferase</fullName>
        <shortName evidence="10">Gal-1-P uridylyltransferase</shortName>
        <ecNumber evidence="10">2.7.7.12</ecNumber>
    </recommendedName>
    <alternativeName>
        <fullName evidence="10">UDP-glucose--hexose-1-phosphate uridylyltransferase</fullName>
    </alternativeName>
</protein>
<dbReference type="PIRSF" id="PIRSF006005">
    <property type="entry name" value="GalT_BS"/>
    <property type="match status" value="1"/>
</dbReference>
<dbReference type="InterPro" id="IPR005849">
    <property type="entry name" value="GalP_Utransf_N"/>
</dbReference>
<evidence type="ECO:0000256" key="8">
    <source>
        <dbReference type="ARBA" id="ARBA00023144"/>
    </source>
</evidence>
<dbReference type="EC" id="2.7.7.12" evidence="10"/>
<evidence type="ECO:0000256" key="2">
    <source>
        <dbReference type="ARBA" id="ARBA00004496"/>
    </source>
</evidence>
<dbReference type="EMBL" id="JACJHX010000002">
    <property type="protein sequence ID" value="MBA9025577.1"/>
    <property type="molecule type" value="Genomic_DNA"/>
</dbReference>
<keyword evidence="8 10" id="KW-0299">Galactose metabolism</keyword>
<name>A0ABR6CKR2_9BACI</name>
<dbReference type="HAMAP" id="MF_00571">
    <property type="entry name" value="GalP_UDP_trans"/>
    <property type="match status" value="1"/>
</dbReference>
<dbReference type="InterPro" id="IPR005850">
    <property type="entry name" value="GalP_Utransf_C"/>
</dbReference>
<accession>A0ABR6CKR2</accession>
<dbReference type="NCBIfam" id="TIGR01239">
    <property type="entry name" value="galT_2"/>
    <property type="match status" value="1"/>
</dbReference>
<evidence type="ECO:0000256" key="10">
    <source>
        <dbReference type="HAMAP-Rule" id="MF_00571"/>
    </source>
</evidence>
<comment type="pathway">
    <text evidence="3 10">Carbohydrate metabolism; galactose metabolism.</text>
</comment>
<reference evidence="14 15" key="1">
    <citation type="submission" date="2020-08" db="EMBL/GenBank/DDBJ databases">
        <title>Genomic Encyclopedia of Type Strains, Phase IV (KMG-IV): sequencing the most valuable type-strain genomes for metagenomic binning, comparative biology and taxonomic classification.</title>
        <authorList>
            <person name="Goeker M."/>
        </authorList>
    </citation>
    <scope>NUCLEOTIDE SEQUENCE [LARGE SCALE GENOMIC DNA]</scope>
    <source>
        <strain evidence="14 15">DSM 105481</strain>
    </source>
</reference>
<dbReference type="Pfam" id="PF02744">
    <property type="entry name" value="GalP_UDP_tr_C"/>
    <property type="match status" value="1"/>
</dbReference>
<dbReference type="PANTHER" id="PTHR39191">
    <property type="entry name" value="GALACTOSE-1-PHOSPHATE URIDYLYLTRANSFERASE"/>
    <property type="match status" value="1"/>
</dbReference>
<comment type="caution">
    <text evidence="14">The sequence shown here is derived from an EMBL/GenBank/DDBJ whole genome shotgun (WGS) entry which is preliminary data.</text>
</comment>
<feature type="domain" description="Galactose-1-phosphate uridyl transferase N-terminal" evidence="12">
    <location>
        <begin position="22"/>
        <end position="231"/>
    </location>
</feature>
<keyword evidence="6 10" id="KW-0808">Transferase</keyword>
<comment type="catalytic activity">
    <reaction evidence="1 10">
        <text>alpha-D-galactose 1-phosphate + UDP-alpha-D-glucose = alpha-D-glucose 1-phosphate + UDP-alpha-D-galactose</text>
        <dbReference type="Rhea" id="RHEA:13989"/>
        <dbReference type="ChEBI" id="CHEBI:58336"/>
        <dbReference type="ChEBI" id="CHEBI:58601"/>
        <dbReference type="ChEBI" id="CHEBI:58885"/>
        <dbReference type="ChEBI" id="CHEBI:66914"/>
        <dbReference type="EC" id="2.7.7.12"/>
    </reaction>
</comment>
<evidence type="ECO:0000256" key="6">
    <source>
        <dbReference type="ARBA" id="ARBA00022679"/>
    </source>
</evidence>
<evidence type="ECO:0000256" key="9">
    <source>
        <dbReference type="ARBA" id="ARBA00023277"/>
    </source>
</evidence>
<evidence type="ECO:0000313" key="15">
    <source>
        <dbReference type="Proteomes" id="UP000626697"/>
    </source>
</evidence>
<comment type="subcellular location">
    <subcellularLocation>
        <location evidence="2 10">Cytoplasm</location>
    </subcellularLocation>
</comment>
<comment type="similarity">
    <text evidence="4 10">Belongs to the galactose-1-phosphate uridylyltransferase type 2 family.</text>
</comment>
<evidence type="ECO:0000256" key="3">
    <source>
        <dbReference type="ARBA" id="ARBA00004947"/>
    </source>
</evidence>
<keyword evidence="11" id="KW-0175">Coiled coil</keyword>
<feature type="coiled-coil region" evidence="11">
    <location>
        <begin position="39"/>
        <end position="66"/>
    </location>
</feature>
<feature type="domain" description="Galactose-1-phosphate uridyl transferase C-terminal" evidence="13">
    <location>
        <begin position="247"/>
        <end position="441"/>
    </location>
</feature>
<dbReference type="PANTHER" id="PTHR39191:SF1">
    <property type="entry name" value="DUF4922 DOMAIN-CONTAINING PROTEIN"/>
    <property type="match status" value="1"/>
</dbReference>
<dbReference type="GO" id="GO:0008108">
    <property type="term" value="F:UDP-glucose:hexose-1-phosphate uridylyltransferase activity"/>
    <property type="evidence" value="ECO:0007669"/>
    <property type="project" value="UniProtKB-EC"/>
</dbReference>
<keyword evidence="15" id="KW-1185">Reference proteome</keyword>
<dbReference type="NCBIfam" id="NF003629">
    <property type="entry name" value="PRK05270.1-2"/>
    <property type="match status" value="1"/>
</dbReference>
<evidence type="ECO:0000259" key="12">
    <source>
        <dbReference type="Pfam" id="PF01087"/>
    </source>
</evidence>
<evidence type="ECO:0000256" key="11">
    <source>
        <dbReference type="SAM" id="Coils"/>
    </source>
</evidence>
<evidence type="ECO:0000256" key="1">
    <source>
        <dbReference type="ARBA" id="ARBA00001107"/>
    </source>
</evidence>
<keyword evidence="5 10" id="KW-0963">Cytoplasm</keyword>
<evidence type="ECO:0000259" key="13">
    <source>
        <dbReference type="Pfam" id="PF02744"/>
    </source>
</evidence>
<keyword evidence="7 10" id="KW-0548">Nucleotidyltransferase</keyword>
<dbReference type="RefSeq" id="WP_182501660.1">
    <property type="nucleotide sequence ID" value="NZ_JACJHX010000002.1"/>
</dbReference>
<proteinExistence type="inferred from homology"/>
<evidence type="ECO:0000256" key="4">
    <source>
        <dbReference type="ARBA" id="ARBA00008706"/>
    </source>
</evidence>
<keyword evidence="9 10" id="KW-0119">Carbohydrate metabolism</keyword>
<gene>
    <name evidence="10" type="primary">galT</name>
    <name evidence="14" type="ORF">HNP81_000860</name>
</gene>
<organism evidence="14 15">
    <name type="scientific">Peribacillus huizhouensis</name>
    <dbReference type="NCBI Taxonomy" id="1501239"/>
    <lineage>
        <taxon>Bacteria</taxon>
        <taxon>Bacillati</taxon>
        <taxon>Bacillota</taxon>
        <taxon>Bacilli</taxon>
        <taxon>Bacillales</taxon>
        <taxon>Bacillaceae</taxon>
        <taxon>Peribacillus</taxon>
    </lineage>
</organism>
<dbReference type="InterPro" id="IPR000766">
    <property type="entry name" value="GalP_uridyl_Trfase_II"/>
</dbReference>
<evidence type="ECO:0000256" key="5">
    <source>
        <dbReference type="ARBA" id="ARBA00022490"/>
    </source>
</evidence>
<sequence length="496" mass="58003">MDVYSNIQQLLHKAMLSGMLGKEDELYARNKIMDLLALQDFYKSEVETVEKDISDLLDELTEYAVKTKVIGHFIEERDILSAKMMDIFLPKPSELNRLFFEKYEQNPKRATDYFYQLSKDSHYIQSKRNENNIQFSVETEYGKLALTINLSKPELDPMEIAWAREQKSLPSTYPKCMLCIENEGYSGRVDHPARSNHRLIRLQLTDEPWYFHYSPYSYYPEHCIVYSGEHREMRMGRETFQRLFEFVDQFPHYFIGSNADLPIIGGSIFSHDHYQGGQFEFALEKAENELVFEIPSLPSVNARTVKWPMSVIRLSGKDVIDLIDASSHIFEIWQGYSDSTVNIEAYSCKIGHNSVTPIARKRNDVYEMDLVLRNNRTTAEFPFGIFHPHEELHHIKKENIGLIEVLGLAVLPPRLKQELLEVEKYLLREPNVIQDYHQPWANEIKARFDNQMTQATVRTTLCTEVGQKFLKCLEDAGVFKRNEEGQQAFRRFLHLI</sequence>
<evidence type="ECO:0000313" key="14">
    <source>
        <dbReference type="EMBL" id="MBA9025577.1"/>
    </source>
</evidence>